<dbReference type="Proteomes" id="UP000198820">
    <property type="component" value="Unassembled WGS sequence"/>
</dbReference>
<dbReference type="RefSeq" id="WP_143521354.1">
    <property type="nucleotide sequence ID" value="NZ_FNQF01000009.1"/>
</dbReference>
<evidence type="ECO:0000256" key="2">
    <source>
        <dbReference type="SAM" id="SignalP"/>
    </source>
</evidence>
<keyword evidence="4" id="KW-1185">Reference proteome</keyword>
<dbReference type="AlphaFoldDB" id="A0A1H4D1H9"/>
<organism evidence="3 4">
    <name type="scientific">Psychroflexus halocasei</name>
    <dbReference type="NCBI Taxonomy" id="908615"/>
    <lineage>
        <taxon>Bacteria</taxon>
        <taxon>Pseudomonadati</taxon>
        <taxon>Bacteroidota</taxon>
        <taxon>Flavobacteriia</taxon>
        <taxon>Flavobacteriales</taxon>
        <taxon>Flavobacteriaceae</taxon>
        <taxon>Psychroflexus</taxon>
    </lineage>
</organism>
<feature type="chain" id="PRO_5011644970" description="PEP-CTERM protein-sorting domain-containing protein" evidence="2">
    <location>
        <begin position="22"/>
        <end position="63"/>
    </location>
</feature>
<evidence type="ECO:0000256" key="1">
    <source>
        <dbReference type="SAM" id="Phobius"/>
    </source>
</evidence>
<accession>A0A1H4D1H9</accession>
<evidence type="ECO:0000313" key="3">
    <source>
        <dbReference type="EMBL" id="SEA66633.1"/>
    </source>
</evidence>
<keyword evidence="1" id="KW-1133">Transmembrane helix</keyword>
<protein>
    <recommendedName>
        <fullName evidence="5">PEP-CTERM protein-sorting domain-containing protein</fullName>
    </recommendedName>
</protein>
<dbReference type="STRING" id="908615.SAMN05421540_10980"/>
<gene>
    <name evidence="3" type="ORF">SAMN05421540_10980</name>
</gene>
<keyword evidence="1" id="KW-0812">Transmembrane</keyword>
<evidence type="ECO:0008006" key="5">
    <source>
        <dbReference type="Google" id="ProtNLM"/>
    </source>
</evidence>
<feature type="transmembrane region" description="Helical" evidence="1">
    <location>
        <begin position="37"/>
        <end position="58"/>
    </location>
</feature>
<keyword evidence="1" id="KW-0472">Membrane</keyword>
<reference evidence="3 4" key="1">
    <citation type="submission" date="2016-10" db="EMBL/GenBank/DDBJ databases">
        <authorList>
            <person name="de Groot N.N."/>
        </authorList>
    </citation>
    <scope>NUCLEOTIDE SEQUENCE [LARGE SCALE GENOMIC DNA]</scope>
    <source>
        <strain evidence="3 4">DSM 23581</strain>
    </source>
</reference>
<dbReference type="EMBL" id="FNQF01000009">
    <property type="protein sequence ID" value="SEA66633.1"/>
    <property type="molecule type" value="Genomic_DNA"/>
</dbReference>
<feature type="signal peptide" evidence="2">
    <location>
        <begin position="1"/>
        <end position="21"/>
    </location>
</feature>
<keyword evidence="2" id="KW-0732">Signal</keyword>
<sequence length="63" mass="6778">MKSLYKYLIIMFLAVSFTAEAQSLEDALGFNDNVQDIPAAPINGLIGIALAAGAYLGFKKLKK</sequence>
<name>A0A1H4D1H9_9FLAO</name>
<evidence type="ECO:0000313" key="4">
    <source>
        <dbReference type="Proteomes" id="UP000198820"/>
    </source>
</evidence>
<proteinExistence type="predicted"/>